<organism evidence="3">
    <name type="scientific">Pseudo-nitzschia australis</name>
    <dbReference type="NCBI Taxonomy" id="44445"/>
    <lineage>
        <taxon>Eukaryota</taxon>
        <taxon>Sar</taxon>
        <taxon>Stramenopiles</taxon>
        <taxon>Ochrophyta</taxon>
        <taxon>Bacillariophyta</taxon>
        <taxon>Bacillariophyceae</taxon>
        <taxon>Bacillariophycidae</taxon>
        <taxon>Bacillariales</taxon>
        <taxon>Bacillariaceae</taxon>
        <taxon>Pseudo-nitzschia</taxon>
    </lineage>
</organism>
<feature type="transmembrane region" description="Helical" evidence="1">
    <location>
        <begin position="12"/>
        <end position="32"/>
    </location>
</feature>
<keyword evidence="1" id="KW-0812">Transmembrane</keyword>
<gene>
    <name evidence="3" type="ORF">PAUS00366_LOCUS17183</name>
</gene>
<dbReference type="InterPro" id="IPR003582">
    <property type="entry name" value="ShKT_dom"/>
</dbReference>
<keyword evidence="1" id="KW-1133">Transmembrane helix</keyword>
<accession>A0A7S4ARH3</accession>
<dbReference type="EMBL" id="HBIX01024902">
    <property type="protein sequence ID" value="CAE0724427.1"/>
    <property type="molecule type" value="Transcribed_RNA"/>
</dbReference>
<dbReference type="Pfam" id="PF01549">
    <property type="entry name" value="ShK"/>
    <property type="match status" value="2"/>
</dbReference>
<evidence type="ECO:0000259" key="2">
    <source>
        <dbReference type="PROSITE" id="PS51670"/>
    </source>
</evidence>
<feature type="domain" description="ShKT" evidence="2">
    <location>
        <begin position="159"/>
        <end position="193"/>
    </location>
</feature>
<keyword evidence="1" id="KW-0472">Membrane</keyword>
<protein>
    <recommendedName>
        <fullName evidence="2">ShKT domain-containing protein</fullName>
    </recommendedName>
</protein>
<name>A0A7S4ARH3_9STRA</name>
<evidence type="ECO:0000313" key="3">
    <source>
        <dbReference type="EMBL" id="CAE0724427.1"/>
    </source>
</evidence>
<evidence type="ECO:0000256" key="1">
    <source>
        <dbReference type="SAM" id="Phobius"/>
    </source>
</evidence>
<sequence length="193" mass="21477">MKPSPFPSIGTLPAVVCFLQFVLFGGVLLSTAAEEDRQQRVSVDGHKAAGLECLATTADLDSFRCVKASGASPRTRYRCVDENKRCGEWGSHGECKNNPQFMLVECRKTCSSCIPLHSGDEAQMAADEKTRLDVLGRLYETQNYLHRLAKNNVEHLKRCVNKDSRCTHWWSIGECGNNPRFMQTECGPACQTC</sequence>
<feature type="domain" description="ShKT" evidence="2">
    <location>
        <begin position="79"/>
        <end position="113"/>
    </location>
</feature>
<dbReference type="SMART" id="SM00254">
    <property type="entry name" value="ShKT"/>
    <property type="match status" value="2"/>
</dbReference>
<dbReference type="AlphaFoldDB" id="A0A7S4ARH3"/>
<proteinExistence type="predicted"/>
<dbReference type="PROSITE" id="PS51670">
    <property type="entry name" value="SHKT"/>
    <property type="match status" value="2"/>
</dbReference>
<reference evidence="3" key="1">
    <citation type="submission" date="2021-01" db="EMBL/GenBank/DDBJ databases">
        <authorList>
            <person name="Corre E."/>
            <person name="Pelletier E."/>
            <person name="Niang G."/>
            <person name="Scheremetjew M."/>
            <person name="Finn R."/>
            <person name="Kale V."/>
            <person name="Holt S."/>
            <person name="Cochrane G."/>
            <person name="Meng A."/>
            <person name="Brown T."/>
            <person name="Cohen L."/>
        </authorList>
    </citation>
    <scope>NUCLEOTIDE SEQUENCE</scope>
    <source>
        <strain evidence="3">10249 10 AB</strain>
    </source>
</reference>